<organism evidence="7 8">
    <name type="scientific">Grylomicrobium aquisgranensis</name>
    <dbReference type="NCBI Taxonomy" id="2926318"/>
    <lineage>
        <taxon>Bacteria</taxon>
        <taxon>Bacillati</taxon>
        <taxon>Bacillota</taxon>
        <taxon>Erysipelotrichia</taxon>
        <taxon>Erysipelotrichales</taxon>
        <taxon>Erysipelotrichaceae</taxon>
        <taxon>Grylomicrobium</taxon>
    </lineage>
</organism>
<dbReference type="PANTHER" id="PTHR30111">
    <property type="entry name" value="33 KDA CHAPERONIN"/>
    <property type="match status" value="1"/>
</dbReference>
<gene>
    <name evidence="6 7" type="primary">hslO</name>
    <name evidence="7" type="ORF">MOZ60_07945</name>
</gene>
<keyword evidence="1 6" id="KW-0963">Cytoplasm</keyword>
<sequence>MMQDEIVIAEAMDGQVRIHAARTTAMCEEARVTHHCMPTSAAALGRVLTVTGLMASDLKDPEAKITSVFNGHGPAGTVLAQGDGAGHVRGFISDPNLYMVRKDGHLDVGKAVGTNGTLTVIKDLGLKEPFSGVVNLQTGEIGDDYAYYFALSEQVRSVVAVGVLVSPDNTVKAGGGMIYQLMPEATEDAIEYCEHAAKTMKPMTEMADSDMSVEQMILSVFPDAKILEHLPIQYYCGCSRDHYREALATLPVKDLKELVAENKPAEIVCQYCGKKYEYSPEELQKIVDEKVCGTSAVSE</sequence>
<keyword evidence="3 6" id="KW-1015">Disulfide bond</keyword>
<comment type="caution">
    <text evidence="7">The sequence shown here is derived from an EMBL/GenBank/DDBJ whole genome shotgun (WGS) entry which is preliminary data.</text>
</comment>
<dbReference type="PANTHER" id="PTHR30111:SF1">
    <property type="entry name" value="33 KDA CHAPERONIN"/>
    <property type="match status" value="1"/>
</dbReference>
<dbReference type="GO" id="GO:0042026">
    <property type="term" value="P:protein refolding"/>
    <property type="evidence" value="ECO:0007669"/>
    <property type="project" value="TreeGrafter"/>
</dbReference>
<keyword evidence="5 6" id="KW-0676">Redox-active center</keyword>
<dbReference type="Proteomes" id="UP001286174">
    <property type="component" value="Unassembled WGS sequence"/>
</dbReference>
<evidence type="ECO:0000313" key="7">
    <source>
        <dbReference type="EMBL" id="MDX8420026.1"/>
    </source>
</evidence>
<comment type="PTM">
    <text evidence="6">Under oxidizing conditions two disulfide bonds are formed involving the reactive cysteines. Under reducing conditions zinc is bound to the reactive cysteines and the protein is inactive.</text>
</comment>
<keyword evidence="8" id="KW-1185">Reference proteome</keyword>
<name>A0AB35U5P1_9FIRM</name>
<reference evidence="7 8" key="1">
    <citation type="submission" date="2022-03" db="EMBL/GenBank/DDBJ databases">
        <title>Novel taxa within the pig intestine.</title>
        <authorList>
            <person name="Wylensek D."/>
            <person name="Bishof K."/>
            <person name="Afrizal A."/>
            <person name="Clavel T."/>
        </authorList>
    </citation>
    <scope>NUCLEOTIDE SEQUENCE [LARGE SCALE GENOMIC DNA]</scope>
    <source>
        <strain evidence="7 8">CLA-KB-P133</strain>
    </source>
</reference>
<accession>A0AB35U5P1</accession>
<dbReference type="RefSeq" id="WP_370596267.1">
    <property type="nucleotide sequence ID" value="NZ_JALBUR010000019.1"/>
</dbReference>
<keyword evidence="2 6" id="KW-0862">Zinc</keyword>
<comment type="function">
    <text evidence="6">Redox regulated molecular chaperone. Protects both thermally unfolding and oxidatively damaged proteins from irreversible aggregation. Plays an important role in the bacterial defense system toward oxidative stress.</text>
</comment>
<dbReference type="Gene3D" id="3.55.30.10">
    <property type="entry name" value="Hsp33 domain"/>
    <property type="match status" value="1"/>
</dbReference>
<dbReference type="EMBL" id="JALBUR010000019">
    <property type="protein sequence ID" value="MDX8420026.1"/>
    <property type="molecule type" value="Genomic_DNA"/>
</dbReference>
<comment type="subcellular location">
    <subcellularLocation>
        <location evidence="6">Cytoplasm</location>
    </subcellularLocation>
</comment>
<evidence type="ECO:0000313" key="8">
    <source>
        <dbReference type="Proteomes" id="UP001286174"/>
    </source>
</evidence>
<evidence type="ECO:0000256" key="1">
    <source>
        <dbReference type="ARBA" id="ARBA00022490"/>
    </source>
</evidence>
<dbReference type="HAMAP" id="MF_00117">
    <property type="entry name" value="HslO"/>
    <property type="match status" value="1"/>
</dbReference>
<evidence type="ECO:0000256" key="5">
    <source>
        <dbReference type="ARBA" id="ARBA00023284"/>
    </source>
</evidence>
<comment type="similarity">
    <text evidence="6">Belongs to the HSP33 family.</text>
</comment>
<dbReference type="GO" id="GO:0005737">
    <property type="term" value="C:cytoplasm"/>
    <property type="evidence" value="ECO:0007669"/>
    <property type="project" value="UniProtKB-SubCell"/>
</dbReference>
<dbReference type="PIRSF" id="PIRSF005261">
    <property type="entry name" value="Heat_shock_Hsp33"/>
    <property type="match status" value="1"/>
</dbReference>
<dbReference type="AlphaFoldDB" id="A0AB35U5P1"/>
<dbReference type="SUPFAM" id="SSF64397">
    <property type="entry name" value="Hsp33 domain"/>
    <property type="match status" value="1"/>
</dbReference>
<dbReference type="InterPro" id="IPR000397">
    <property type="entry name" value="Heat_shock_Hsp33"/>
</dbReference>
<evidence type="ECO:0000256" key="2">
    <source>
        <dbReference type="ARBA" id="ARBA00022833"/>
    </source>
</evidence>
<evidence type="ECO:0000256" key="4">
    <source>
        <dbReference type="ARBA" id="ARBA00023186"/>
    </source>
</evidence>
<evidence type="ECO:0000256" key="3">
    <source>
        <dbReference type="ARBA" id="ARBA00023157"/>
    </source>
</evidence>
<dbReference type="Gene3D" id="3.90.1280.10">
    <property type="entry name" value="HSP33 redox switch-like"/>
    <property type="match status" value="1"/>
</dbReference>
<keyword evidence="4 6" id="KW-0143">Chaperone</keyword>
<feature type="disulfide bond" description="Redox-active" evidence="6">
    <location>
        <begin position="269"/>
        <end position="272"/>
    </location>
</feature>
<dbReference type="SUPFAM" id="SSF118352">
    <property type="entry name" value="HSP33 redox switch-like"/>
    <property type="match status" value="1"/>
</dbReference>
<protein>
    <recommendedName>
        <fullName evidence="6">33 kDa chaperonin</fullName>
    </recommendedName>
    <alternativeName>
        <fullName evidence="6">Heat shock protein 33 homolog</fullName>
        <shortName evidence="6">HSP33</shortName>
    </alternativeName>
</protein>
<dbReference type="InterPro" id="IPR016154">
    <property type="entry name" value="Heat_shock_Hsp33_C"/>
</dbReference>
<dbReference type="CDD" id="cd00498">
    <property type="entry name" value="Hsp33"/>
    <property type="match status" value="1"/>
</dbReference>
<dbReference type="Pfam" id="PF01430">
    <property type="entry name" value="HSP33"/>
    <property type="match status" value="1"/>
</dbReference>
<evidence type="ECO:0000256" key="6">
    <source>
        <dbReference type="HAMAP-Rule" id="MF_00117"/>
    </source>
</evidence>
<dbReference type="GO" id="GO:0044183">
    <property type="term" value="F:protein folding chaperone"/>
    <property type="evidence" value="ECO:0007669"/>
    <property type="project" value="TreeGrafter"/>
</dbReference>
<dbReference type="InterPro" id="IPR016153">
    <property type="entry name" value="Heat_shock_Hsp33_N"/>
</dbReference>
<feature type="disulfide bond" description="Redox-active" evidence="6">
    <location>
        <begin position="236"/>
        <end position="238"/>
    </location>
</feature>
<proteinExistence type="inferred from homology"/>
<dbReference type="GO" id="GO:0051082">
    <property type="term" value="F:unfolded protein binding"/>
    <property type="evidence" value="ECO:0007669"/>
    <property type="project" value="UniProtKB-UniRule"/>
</dbReference>
<dbReference type="NCBIfam" id="NF001033">
    <property type="entry name" value="PRK00114.1"/>
    <property type="match status" value="1"/>
</dbReference>